<protein>
    <submittedName>
        <fullName evidence="3">Secreted protein</fullName>
    </submittedName>
</protein>
<organism evidence="2 3">
    <name type="scientific">Globodera pallida</name>
    <name type="common">Potato cyst nematode worm</name>
    <name type="synonym">Heterodera pallida</name>
    <dbReference type="NCBI Taxonomy" id="36090"/>
    <lineage>
        <taxon>Eukaryota</taxon>
        <taxon>Metazoa</taxon>
        <taxon>Ecdysozoa</taxon>
        <taxon>Nematoda</taxon>
        <taxon>Chromadorea</taxon>
        <taxon>Rhabditida</taxon>
        <taxon>Tylenchina</taxon>
        <taxon>Tylenchomorpha</taxon>
        <taxon>Tylenchoidea</taxon>
        <taxon>Heteroderidae</taxon>
        <taxon>Heteroderinae</taxon>
        <taxon>Globodera</taxon>
    </lineage>
</organism>
<dbReference type="AlphaFoldDB" id="A0A183CEH8"/>
<reference evidence="2" key="1">
    <citation type="submission" date="2013-12" db="EMBL/GenBank/DDBJ databases">
        <authorList>
            <person name="Aslett M."/>
        </authorList>
    </citation>
    <scope>NUCLEOTIDE SEQUENCE [LARGE SCALE GENOMIC DNA]</scope>
    <source>
        <strain evidence="2">Lindley</strain>
    </source>
</reference>
<evidence type="ECO:0000313" key="3">
    <source>
        <dbReference type="WBParaSite" id="GPLIN_001128200"/>
    </source>
</evidence>
<dbReference type="Proteomes" id="UP000050741">
    <property type="component" value="Unassembled WGS sequence"/>
</dbReference>
<keyword evidence="1" id="KW-0732">Signal</keyword>
<feature type="chain" id="PRO_5008147488" evidence="1">
    <location>
        <begin position="18"/>
        <end position="231"/>
    </location>
</feature>
<feature type="signal peptide" evidence="1">
    <location>
        <begin position="1"/>
        <end position="17"/>
    </location>
</feature>
<proteinExistence type="predicted"/>
<evidence type="ECO:0000313" key="2">
    <source>
        <dbReference type="Proteomes" id="UP000050741"/>
    </source>
</evidence>
<sequence length="231" mass="25412">MFLPILLFNVLLLLADGAPWQQKKASVVVTPTDFQSPKCRDGRDGIQIEDAKRDFNGLMMLASVVVLEAMDKFCPYELSPFVRHCKTTADDKLFCLWKGFLIRVDADADNCVVTREVETFTAECGIPPNKGGVHQLLHSSSRCAQRLDHTGKVSCQIGHRSALICLSVGKHLVVVAKCCILAEHSLDIVGEKANVLFRLLHSRNRGASRALGLAHSHELSSQLAHRSVEVG</sequence>
<keyword evidence="2" id="KW-1185">Reference proteome</keyword>
<reference evidence="2" key="2">
    <citation type="submission" date="2014-05" db="EMBL/GenBank/DDBJ databases">
        <title>The genome and life-stage specific transcriptomes of Globodera pallida elucidate key aspects of plant parasitism by a cyst nematode.</title>
        <authorList>
            <person name="Cotton J.A."/>
            <person name="Lilley C.J."/>
            <person name="Jones L.M."/>
            <person name="Kikuchi T."/>
            <person name="Reid A.J."/>
            <person name="Thorpe P."/>
            <person name="Tsai I.J."/>
            <person name="Beasley H."/>
            <person name="Blok V."/>
            <person name="Cock P.J.A."/>
            <person name="Van den Akker S.E."/>
            <person name="Holroyd N."/>
            <person name="Hunt M."/>
            <person name="Mantelin S."/>
            <person name="Naghra H."/>
            <person name="Pain A."/>
            <person name="Palomares-Rius J.E."/>
            <person name="Zarowiecki M."/>
            <person name="Berriman M."/>
            <person name="Jones J.T."/>
            <person name="Urwin P.E."/>
        </authorList>
    </citation>
    <scope>NUCLEOTIDE SEQUENCE [LARGE SCALE GENOMIC DNA]</scope>
    <source>
        <strain evidence="2">Lindley</strain>
    </source>
</reference>
<evidence type="ECO:0000256" key="1">
    <source>
        <dbReference type="SAM" id="SignalP"/>
    </source>
</evidence>
<reference evidence="3" key="3">
    <citation type="submission" date="2016-06" db="UniProtKB">
        <authorList>
            <consortium name="WormBaseParasite"/>
        </authorList>
    </citation>
    <scope>IDENTIFICATION</scope>
</reference>
<name>A0A183CEH8_GLOPA</name>
<accession>A0A183CEH8</accession>
<dbReference type="WBParaSite" id="GPLIN_001128200">
    <property type="protein sequence ID" value="GPLIN_001128200"/>
    <property type="gene ID" value="GPLIN_001128200"/>
</dbReference>